<evidence type="ECO:0000256" key="2">
    <source>
        <dbReference type="ARBA" id="ARBA00012483"/>
    </source>
</evidence>
<evidence type="ECO:0000256" key="5">
    <source>
        <dbReference type="ARBA" id="ARBA00022771"/>
    </source>
</evidence>
<feature type="compositionally biased region" description="Polar residues" evidence="9">
    <location>
        <begin position="263"/>
        <end position="295"/>
    </location>
</feature>
<name>A0A7J7BWM7_TRIWF</name>
<gene>
    <name evidence="11" type="ORF">HS088_TW23G01045</name>
</gene>
<dbReference type="GO" id="GO:0061630">
    <property type="term" value="F:ubiquitin protein ligase activity"/>
    <property type="evidence" value="ECO:0007669"/>
    <property type="project" value="UniProtKB-EC"/>
</dbReference>
<evidence type="ECO:0000256" key="9">
    <source>
        <dbReference type="SAM" id="MobiDB-lite"/>
    </source>
</evidence>
<dbReference type="Gene3D" id="3.30.40.10">
    <property type="entry name" value="Zinc/RING finger domain, C3HC4 (zinc finger)"/>
    <property type="match status" value="1"/>
</dbReference>
<comment type="caution">
    <text evidence="11">The sequence shown here is derived from an EMBL/GenBank/DDBJ whole genome shotgun (WGS) entry which is preliminary data.</text>
</comment>
<dbReference type="EC" id="2.3.2.27" evidence="2"/>
<evidence type="ECO:0000256" key="4">
    <source>
        <dbReference type="ARBA" id="ARBA00022723"/>
    </source>
</evidence>
<keyword evidence="12" id="KW-1185">Reference proteome</keyword>
<dbReference type="AlphaFoldDB" id="A0A7J7BWM7"/>
<dbReference type="EMBL" id="JAAARO010000023">
    <property type="protein sequence ID" value="KAF5726300.1"/>
    <property type="molecule type" value="Genomic_DNA"/>
</dbReference>
<dbReference type="InParanoid" id="A0A7J7BWM7"/>
<evidence type="ECO:0000313" key="11">
    <source>
        <dbReference type="EMBL" id="KAF5726300.1"/>
    </source>
</evidence>
<sequence>MFRIIYLCYCDCRLNRFTPLYMDEYSGKRAVDGVVISRKGSAVALRDTASSRDRNAQFCSRIGCSGRPNSLKGTQVIGSEKGKSSRPSFRFSSNGKEILGSTSRAFSATNTSKKSLTETRKRLTTQLETDSSESSSVQDEPEIPDSRSPLEKTQRELQPGSESAESSEVTSVELGSSSVSSNTRSRKNFRQRLGLANPDSPLGPSVSSAPRSTSNNARANASRYGMKNFKCSSIADVIPSNCSSSESNASRKKDPLKKRNCEGESSSSARGKKMTGSSAEGQNSIPSHGISISDSRQARNFPANRDNGIPSVRNRRSFNGYTRTRVASQENRNCSSQNEFPLVPQQMPQSDITIDFNDPSSSHQFSLETFSSLSSSYGRLGNSSEYMRGIRPASPAEGGSSRSLINRESFRRYNMDGIAEVLLALERIEQDEELTYEQLLVLETSLFLNGLNFYDQHREMRLDIDNMSYEELLALEERMGSVSTALTEEALSTCLKTSIYQSTTIEDAITVCAGEKSNVKCSICQEEYIVGDEVGRLRCEHRYHATCIQQWLRLKNWCPICKAAAVPSPSASTPP</sequence>
<evidence type="ECO:0000256" key="7">
    <source>
        <dbReference type="ARBA" id="ARBA00022833"/>
    </source>
</evidence>
<keyword evidence="7" id="KW-0862">Zinc</keyword>
<dbReference type="SMART" id="SM00184">
    <property type="entry name" value="RING"/>
    <property type="match status" value="1"/>
</dbReference>
<feature type="compositionally biased region" description="Polar residues" evidence="9">
    <location>
        <begin position="124"/>
        <end position="138"/>
    </location>
</feature>
<organism evidence="11 12">
    <name type="scientific">Tripterygium wilfordii</name>
    <name type="common">Thunder God vine</name>
    <dbReference type="NCBI Taxonomy" id="458696"/>
    <lineage>
        <taxon>Eukaryota</taxon>
        <taxon>Viridiplantae</taxon>
        <taxon>Streptophyta</taxon>
        <taxon>Embryophyta</taxon>
        <taxon>Tracheophyta</taxon>
        <taxon>Spermatophyta</taxon>
        <taxon>Magnoliopsida</taxon>
        <taxon>eudicotyledons</taxon>
        <taxon>Gunneridae</taxon>
        <taxon>Pentapetalae</taxon>
        <taxon>rosids</taxon>
        <taxon>fabids</taxon>
        <taxon>Celastrales</taxon>
        <taxon>Celastraceae</taxon>
        <taxon>Tripterygium</taxon>
    </lineage>
</organism>
<feature type="region of interest" description="Disordered" evidence="9">
    <location>
        <begin position="240"/>
        <end position="315"/>
    </location>
</feature>
<dbReference type="Pfam" id="PF13639">
    <property type="entry name" value="zf-RING_2"/>
    <property type="match status" value="1"/>
</dbReference>
<evidence type="ECO:0000256" key="1">
    <source>
        <dbReference type="ARBA" id="ARBA00000900"/>
    </source>
</evidence>
<evidence type="ECO:0000256" key="8">
    <source>
        <dbReference type="PROSITE-ProRule" id="PRU00175"/>
    </source>
</evidence>
<keyword evidence="4" id="KW-0479">Metal-binding</keyword>
<feature type="compositionally biased region" description="Polar residues" evidence="9">
    <location>
        <begin position="205"/>
        <end position="218"/>
    </location>
</feature>
<feature type="compositionally biased region" description="Basic and acidic residues" evidence="9">
    <location>
        <begin position="249"/>
        <end position="262"/>
    </location>
</feature>
<dbReference type="InterPro" id="IPR013083">
    <property type="entry name" value="Znf_RING/FYVE/PHD"/>
</dbReference>
<feature type="compositionally biased region" description="Basic and acidic residues" evidence="9">
    <location>
        <begin position="144"/>
        <end position="155"/>
    </location>
</feature>
<accession>A0A7J7BWM7</accession>
<dbReference type="PANTHER" id="PTHR22937">
    <property type="entry name" value="E3 UBIQUITIN-PROTEIN LIGASE RNF165"/>
    <property type="match status" value="1"/>
</dbReference>
<comment type="catalytic activity">
    <reaction evidence="1">
        <text>S-ubiquitinyl-[E2 ubiquitin-conjugating enzyme]-L-cysteine + [acceptor protein]-L-lysine = [E2 ubiquitin-conjugating enzyme]-L-cysteine + N(6)-ubiquitinyl-[acceptor protein]-L-lysine.</text>
        <dbReference type="EC" id="2.3.2.27"/>
    </reaction>
</comment>
<evidence type="ECO:0000256" key="6">
    <source>
        <dbReference type="ARBA" id="ARBA00022786"/>
    </source>
</evidence>
<dbReference type="InterPro" id="IPR001841">
    <property type="entry name" value="Znf_RING"/>
</dbReference>
<evidence type="ECO:0000259" key="10">
    <source>
        <dbReference type="PROSITE" id="PS50089"/>
    </source>
</evidence>
<feature type="compositionally biased region" description="Low complexity" evidence="9">
    <location>
        <begin position="161"/>
        <end position="181"/>
    </location>
</feature>
<keyword evidence="5 8" id="KW-0863">Zinc-finger</keyword>
<evidence type="ECO:0000313" key="12">
    <source>
        <dbReference type="Proteomes" id="UP000593562"/>
    </source>
</evidence>
<proteinExistence type="predicted"/>
<dbReference type="SUPFAM" id="SSF57850">
    <property type="entry name" value="RING/U-box"/>
    <property type="match status" value="1"/>
</dbReference>
<dbReference type="PANTHER" id="PTHR22937:SF136">
    <property type="entry name" value="RING-TYPE E3 UBIQUITIN TRANSFERASE"/>
    <property type="match status" value="1"/>
</dbReference>
<dbReference type="GO" id="GO:0008270">
    <property type="term" value="F:zinc ion binding"/>
    <property type="evidence" value="ECO:0007669"/>
    <property type="project" value="UniProtKB-KW"/>
</dbReference>
<feature type="region of interest" description="Disordered" evidence="9">
    <location>
        <begin position="70"/>
        <end position="218"/>
    </location>
</feature>
<dbReference type="Proteomes" id="UP000593562">
    <property type="component" value="Unassembled WGS sequence"/>
</dbReference>
<protein>
    <recommendedName>
        <fullName evidence="2">RING-type E3 ubiquitin transferase</fullName>
        <ecNumber evidence="2">2.3.2.27</ecNumber>
    </recommendedName>
</protein>
<keyword evidence="6" id="KW-0833">Ubl conjugation pathway</keyword>
<dbReference type="InterPro" id="IPR045191">
    <property type="entry name" value="MBR1/2-like"/>
</dbReference>
<dbReference type="FunCoup" id="A0A7J7BWM7">
    <property type="interactions" value="845"/>
</dbReference>
<reference evidence="11 12" key="1">
    <citation type="journal article" date="2020" name="Nat. Commun.">
        <title>Genome of Tripterygium wilfordii and identification of cytochrome P450 involved in triptolide biosynthesis.</title>
        <authorList>
            <person name="Tu L."/>
            <person name="Su P."/>
            <person name="Zhang Z."/>
            <person name="Gao L."/>
            <person name="Wang J."/>
            <person name="Hu T."/>
            <person name="Zhou J."/>
            <person name="Zhang Y."/>
            <person name="Zhao Y."/>
            <person name="Liu Y."/>
            <person name="Song Y."/>
            <person name="Tong Y."/>
            <person name="Lu Y."/>
            <person name="Yang J."/>
            <person name="Xu C."/>
            <person name="Jia M."/>
            <person name="Peters R.J."/>
            <person name="Huang L."/>
            <person name="Gao W."/>
        </authorList>
    </citation>
    <scope>NUCLEOTIDE SEQUENCE [LARGE SCALE GENOMIC DNA]</scope>
    <source>
        <strain evidence="12">cv. XIE 37</strain>
        <tissue evidence="11">Leaf</tissue>
    </source>
</reference>
<feature type="domain" description="RING-type" evidence="10">
    <location>
        <begin position="521"/>
        <end position="562"/>
    </location>
</feature>
<dbReference type="PROSITE" id="PS50089">
    <property type="entry name" value="ZF_RING_2"/>
    <property type="match status" value="1"/>
</dbReference>
<evidence type="ECO:0000256" key="3">
    <source>
        <dbReference type="ARBA" id="ARBA00022679"/>
    </source>
</evidence>
<dbReference type="FunFam" id="3.30.40.10:FF:000504">
    <property type="entry name" value="E3 ubiquitin-protein ligase arkadia"/>
    <property type="match status" value="1"/>
</dbReference>
<keyword evidence="3" id="KW-0808">Transferase</keyword>
<feature type="compositionally biased region" description="Polar residues" evidence="9">
    <location>
        <begin position="85"/>
        <end position="114"/>
    </location>
</feature>